<keyword evidence="2" id="KW-0560">Oxidoreductase</keyword>
<dbReference type="PANTHER" id="PTHR43013">
    <property type="entry name" value="GLUTAMYL-TRNA REDUCTASE"/>
    <property type="match status" value="1"/>
</dbReference>
<reference evidence="7 8" key="1">
    <citation type="journal article" date="2016" name="Sci. Rep.">
        <title>Metabolic traits of an uncultured archaeal lineage -MSBL1- from brine pools of the Red Sea.</title>
        <authorList>
            <person name="Mwirichia R."/>
            <person name="Alam I."/>
            <person name="Rashid M."/>
            <person name="Vinu M."/>
            <person name="Ba-Alawi W."/>
            <person name="Anthony Kamau A."/>
            <person name="Kamanda Ngugi D."/>
            <person name="Goker M."/>
            <person name="Klenk H.P."/>
            <person name="Bajic V."/>
            <person name="Stingl U."/>
        </authorList>
    </citation>
    <scope>NUCLEOTIDE SEQUENCE [LARGE SCALE GENOMIC DNA]</scope>
    <source>
        <strain evidence="7">SCGC-AAA261O19</strain>
    </source>
</reference>
<evidence type="ECO:0000313" key="8">
    <source>
        <dbReference type="Proteomes" id="UP000070076"/>
    </source>
</evidence>
<dbReference type="InterPro" id="IPR036343">
    <property type="entry name" value="GluRdtase_N_sf"/>
</dbReference>
<evidence type="ECO:0000256" key="3">
    <source>
        <dbReference type="ARBA" id="ARBA00023244"/>
    </source>
</evidence>
<feature type="non-terminal residue" evidence="7">
    <location>
        <position position="257"/>
    </location>
</feature>
<dbReference type="Gene3D" id="3.40.50.720">
    <property type="entry name" value="NAD(P)-binding Rossmann-like Domain"/>
    <property type="match status" value="1"/>
</dbReference>
<comment type="caution">
    <text evidence="7">The sequence shown here is derived from an EMBL/GenBank/DDBJ whole genome shotgun (WGS) entry which is preliminary data.</text>
</comment>
<dbReference type="HAMAP" id="MF_00087">
    <property type="entry name" value="Glu_tRNA_reductase"/>
    <property type="match status" value="1"/>
</dbReference>
<dbReference type="Pfam" id="PF05201">
    <property type="entry name" value="GlutR_N"/>
    <property type="match status" value="1"/>
</dbReference>
<dbReference type="Pfam" id="PF01488">
    <property type="entry name" value="Shikimate_DH"/>
    <property type="match status" value="1"/>
</dbReference>
<evidence type="ECO:0008006" key="9">
    <source>
        <dbReference type="Google" id="ProtNLM"/>
    </source>
</evidence>
<dbReference type="GO" id="GO:0019353">
    <property type="term" value="P:protoporphyrinogen IX biosynthetic process from glutamate"/>
    <property type="evidence" value="ECO:0007669"/>
    <property type="project" value="TreeGrafter"/>
</dbReference>
<feature type="domain" description="Glutamyl-tRNA reductase N-terminal" evidence="6">
    <location>
        <begin position="22"/>
        <end position="133"/>
    </location>
</feature>
<evidence type="ECO:0000259" key="5">
    <source>
        <dbReference type="Pfam" id="PF01488"/>
    </source>
</evidence>
<dbReference type="EMBL" id="LHYB01000021">
    <property type="protein sequence ID" value="KXB04598.1"/>
    <property type="molecule type" value="Genomic_DNA"/>
</dbReference>
<sequence>MENDFKCLSYTFREGPVQDIPSVGREIKKFIDRKNIESHVFIQTCNRAEAYFFSNSLENSIPDKAILREGKEALNHLLEVTAGVDSLIVGETEILSQVREAFKNSVRKNQIGPKLKGVFDWALEFGKKVRRETEISTGKVSVASIGLDHAQDILKEFTGKKAIIIGAGKIGTTAARFLKDAGIGSIFVANRTYERAVELSKEVGGESYRLSRFPELLPEVEIIICATSAPHYILTEDKIPELSEKKVLLDLSVPTNV</sequence>
<name>A0A133VDR9_9EURY</name>
<dbReference type="SUPFAM" id="SSF51735">
    <property type="entry name" value="NAD(P)-binding Rossmann-fold domains"/>
    <property type="match status" value="1"/>
</dbReference>
<gene>
    <name evidence="7" type="ORF">AKJ48_02075</name>
</gene>
<dbReference type="InterPro" id="IPR018214">
    <property type="entry name" value="GluRdtase_CS"/>
</dbReference>
<dbReference type="AlphaFoldDB" id="A0A133VDR9"/>
<dbReference type="InterPro" id="IPR036291">
    <property type="entry name" value="NAD(P)-bd_dom_sf"/>
</dbReference>
<dbReference type="GO" id="GO:0050661">
    <property type="term" value="F:NADP binding"/>
    <property type="evidence" value="ECO:0007669"/>
    <property type="project" value="InterPro"/>
</dbReference>
<proteinExistence type="inferred from homology"/>
<dbReference type="PROSITE" id="PS00747">
    <property type="entry name" value="GLUTR"/>
    <property type="match status" value="1"/>
</dbReference>
<dbReference type="InterPro" id="IPR015895">
    <property type="entry name" value="4pyrrol_synth_GluRdtase_N"/>
</dbReference>
<dbReference type="SUPFAM" id="SSF69742">
    <property type="entry name" value="Glutamyl tRNA-reductase catalytic, N-terminal domain"/>
    <property type="match status" value="1"/>
</dbReference>
<dbReference type="GO" id="GO:0008883">
    <property type="term" value="F:glutamyl-tRNA reductase activity"/>
    <property type="evidence" value="ECO:0007669"/>
    <property type="project" value="InterPro"/>
</dbReference>
<keyword evidence="1" id="KW-0521">NADP</keyword>
<feature type="domain" description="Quinate/shikimate 5-dehydrogenase/glutamyl-tRNA reductase" evidence="5">
    <location>
        <begin position="149"/>
        <end position="257"/>
    </location>
</feature>
<dbReference type="Proteomes" id="UP000070076">
    <property type="component" value="Unassembled WGS sequence"/>
</dbReference>
<comment type="pathway">
    <text evidence="4">Porphyrin-containing compound metabolism.</text>
</comment>
<evidence type="ECO:0000259" key="6">
    <source>
        <dbReference type="Pfam" id="PF05201"/>
    </source>
</evidence>
<organism evidence="7 8">
    <name type="scientific">candidate division MSBL1 archaeon SCGC-AAA261O19</name>
    <dbReference type="NCBI Taxonomy" id="1698277"/>
    <lineage>
        <taxon>Archaea</taxon>
        <taxon>Methanobacteriati</taxon>
        <taxon>Methanobacteriota</taxon>
        <taxon>candidate division MSBL1</taxon>
    </lineage>
</organism>
<accession>A0A133VDR9</accession>
<evidence type="ECO:0000313" key="7">
    <source>
        <dbReference type="EMBL" id="KXB04598.1"/>
    </source>
</evidence>
<keyword evidence="8" id="KW-1185">Reference proteome</keyword>
<dbReference type="PANTHER" id="PTHR43013:SF1">
    <property type="entry name" value="GLUTAMYL-TRNA REDUCTASE"/>
    <property type="match status" value="1"/>
</dbReference>
<keyword evidence="3" id="KW-0627">Porphyrin biosynthesis</keyword>
<evidence type="ECO:0000256" key="4">
    <source>
        <dbReference type="ARBA" id="ARBA00023444"/>
    </source>
</evidence>
<dbReference type="Gene3D" id="3.30.460.30">
    <property type="entry name" value="Glutamyl-tRNA reductase, N-terminal domain"/>
    <property type="match status" value="1"/>
</dbReference>
<dbReference type="InterPro" id="IPR006151">
    <property type="entry name" value="Shikm_DH/Glu-tRNA_Rdtase"/>
</dbReference>
<evidence type="ECO:0000256" key="2">
    <source>
        <dbReference type="ARBA" id="ARBA00023002"/>
    </source>
</evidence>
<protein>
    <recommendedName>
        <fullName evidence="9">Glutamyl-tRNA reductase</fullName>
    </recommendedName>
</protein>
<evidence type="ECO:0000256" key="1">
    <source>
        <dbReference type="ARBA" id="ARBA00022857"/>
    </source>
</evidence>
<dbReference type="InterPro" id="IPR000343">
    <property type="entry name" value="4pyrrol_synth_GluRdtase"/>
</dbReference>